<dbReference type="OrthoDB" id="1918246at2759"/>
<gene>
    <name evidence="8" type="primary">LOC113689044</name>
</gene>
<sequence length="378" mass="43758">MEVMFTPFRQPGCNPKFMRLYCCLGPLKQGFLDGCRPIIGVDGCHIKAEYRGHLLTAIGVDPNNGWWPIAWAVVEREATEQWKWFFELLKNDLQIENGYSYTFVSDQQKGLDRALSEVLPNSEHRYCVQYLYNNFKKKHRGLALKTKLWNIAASTTEGLFKKAAADLEKFDKEAYEWVKKAPHPSHWSRQQSIITMLESIRIFLMERIQRRTTAMEKFELSIGPLIKKIIDDRVIESRQWRTIWNAVDGYQVRGPRGAQFAVYLKKKSCTCKLWDLSSIPCCHAIAAIHRNNGDPYKEVYDCYNRDLFQKIYKNVLYPINGQVMWPEADGVDLDPPERIVQPGRPKKARRRDPTETQKTGNSWLQGAATRQSTTAESG</sequence>
<organism evidence="7 8">
    <name type="scientific">Coffea arabica</name>
    <name type="common">Arabian coffee</name>
    <dbReference type="NCBI Taxonomy" id="13443"/>
    <lineage>
        <taxon>Eukaryota</taxon>
        <taxon>Viridiplantae</taxon>
        <taxon>Streptophyta</taxon>
        <taxon>Embryophyta</taxon>
        <taxon>Tracheophyta</taxon>
        <taxon>Spermatophyta</taxon>
        <taxon>Magnoliopsida</taxon>
        <taxon>eudicotyledons</taxon>
        <taxon>Gunneridae</taxon>
        <taxon>Pentapetalae</taxon>
        <taxon>asterids</taxon>
        <taxon>lamiids</taxon>
        <taxon>Gentianales</taxon>
        <taxon>Rubiaceae</taxon>
        <taxon>Ixoroideae</taxon>
        <taxon>Gardenieae complex</taxon>
        <taxon>Bertiereae - Coffeeae clade</taxon>
        <taxon>Coffeeae</taxon>
        <taxon>Coffea</taxon>
    </lineage>
</organism>
<feature type="compositionally biased region" description="Polar residues" evidence="5">
    <location>
        <begin position="356"/>
        <end position="378"/>
    </location>
</feature>
<dbReference type="InterPro" id="IPR006564">
    <property type="entry name" value="Znf_PMZ"/>
</dbReference>
<keyword evidence="3" id="KW-0862">Zinc</keyword>
<evidence type="ECO:0000256" key="1">
    <source>
        <dbReference type="ARBA" id="ARBA00022723"/>
    </source>
</evidence>
<dbReference type="Pfam" id="PF04434">
    <property type="entry name" value="SWIM"/>
    <property type="match status" value="1"/>
</dbReference>
<dbReference type="InterPro" id="IPR018289">
    <property type="entry name" value="MULE_transposase_dom"/>
</dbReference>
<evidence type="ECO:0000256" key="4">
    <source>
        <dbReference type="PROSITE-ProRule" id="PRU00325"/>
    </source>
</evidence>
<evidence type="ECO:0000256" key="3">
    <source>
        <dbReference type="ARBA" id="ARBA00022833"/>
    </source>
</evidence>
<keyword evidence="2 4" id="KW-0863">Zinc-finger</keyword>
<protein>
    <recommendedName>
        <fullName evidence="6">SWIM-type domain-containing protein</fullName>
    </recommendedName>
</protein>
<feature type="domain" description="SWIM-type" evidence="6">
    <location>
        <begin position="260"/>
        <end position="292"/>
    </location>
</feature>
<dbReference type="Pfam" id="PF10551">
    <property type="entry name" value="MULE"/>
    <property type="match status" value="1"/>
</dbReference>
<dbReference type="Proteomes" id="UP001652660">
    <property type="component" value="Chromosome 5c"/>
</dbReference>
<evidence type="ECO:0000259" key="6">
    <source>
        <dbReference type="PROSITE" id="PS50966"/>
    </source>
</evidence>
<dbReference type="PANTHER" id="PTHR31973">
    <property type="entry name" value="POLYPROTEIN, PUTATIVE-RELATED"/>
    <property type="match status" value="1"/>
</dbReference>
<dbReference type="PROSITE" id="PS50966">
    <property type="entry name" value="ZF_SWIM"/>
    <property type="match status" value="1"/>
</dbReference>
<evidence type="ECO:0000256" key="2">
    <source>
        <dbReference type="ARBA" id="ARBA00022771"/>
    </source>
</evidence>
<dbReference type="GO" id="GO:0008270">
    <property type="term" value="F:zinc ion binding"/>
    <property type="evidence" value="ECO:0007669"/>
    <property type="project" value="UniProtKB-KW"/>
</dbReference>
<evidence type="ECO:0000313" key="7">
    <source>
        <dbReference type="Proteomes" id="UP001652660"/>
    </source>
</evidence>
<dbReference type="RefSeq" id="XP_027062681.1">
    <property type="nucleotide sequence ID" value="XM_027206880.1"/>
</dbReference>
<dbReference type="GeneID" id="113689044"/>
<name>A0A6P6SA23_COFAR</name>
<evidence type="ECO:0000256" key="5">
    <source>
        <dbReference type="SAM" id="MobiDB-lite"/>
    </source>
</evidence>
<reference evidence="8" key="2">
    <citation type="submission" date="2025-08" db="UniProtKB">
        <authorList>
            <consortium name="RefSeq"/>
        </authorList>
    </citation>
    <scope>IDENTIFICATION</scope>
    <source>
        <tissue evidence="8">Leaves</tissue>
    </source>
</reference>
<feature type="region of interest" description="Disordered" evidence="5">
    <location>
        <begin position="332"/>
        <end position="378"/>
    </location>
</feature>
<proteinExistence type="predicted"/>
<accession>A0A6P6SA23</accession>
<dbReference type="AlphaFoldDB" id="A0A6P6SA23"/>
<keyword evidence="1" id="KW-0479">Metal-binding</keyword>
<dbReference type="InterPro" id="IPR007527">
    <property type="entry name" value="Znf_SWIM"/>
</dbReference>
<dbReference type="PANTHER" id="PTHR31973:SF187">
    <property type="entry name" value="MUTATOR TRANSPOSASE MUDRA PROTEIN"/>
    <property type="match status" value="1"/>
</dbReference>
<evidence type="ECO:0000313" key="8">
    <source>
        <dbReference type="RefSeq" id="XP_027062681.1"/>
    </source>
</evidence>
<dbReference type="SMART" id="SM00575">
    <property type="entry name" value="ZnF_PMZ"/>
    <property type="match status" value="1"/>
</dbReference>
<keyword evidence="7" id="KW-1185">Reference proteome</keyword>
<reference evidence="7" key="1">
    <citation type="journal article" date="2025" name="Foods">
        <title>Unveiling the Microbial Signatures of Arabica Coffee Cherries: Insights into Ripeness Specific Diversity, Functional Traits, and Implications for Quality and Safety.</title>
        <authorList>
            <consortium name="RefSeq"/>
            <person name="Tenea G.N."/>
            <person name="Cifuentes V."/>
            <person name="Reyes P."/>
            <person name="Cevallos-Vallejos M."/>
        </authorList>
    </citation>
    <scope>NUCLEOTIDE SEQUENCE [LARGE SCALE GENOMIC DNA]</scope>
</reference>